<dbReference type="RefSeq" id="WP_213808765.1">
    <property type="nucleotide sequence ID" value="NZ_JAAMFK010000002.1"/>
</dbReference>
<proteinExistence type="predicted"/>
<dbReference type="SUPFAM" id="SSF52266">
    <property type="entry name" value="SGNH hydrolase"/>
    <property type="match status" value="1"/>
</dbReference>
<dbReference type="Proteomes" id="UP001519504">
    <property type="component" value="Unassembled WGS sequence"/>
</dbReference>
<dbReference type="InterPro" id="IPR036514">
    <property type="entry name" value="SGNH_hydro_sf"/>
</dbReference>
<sequence>MNASFHLLFSPEWSVLDDQAGMITSQYGAYLAFESKHAGQLTLHLHDAYPDLTWTLTVDGQDKETVLANEDTVAVQLPAGAHSYVLTLNQWATGQVAFWRTGLIVKDLSWSGESELEPTLPRDDGKGDVEDGATPYITFVGDSIVAGECMVGSAHDEHQPTQSFPALVASAMKQPLNRIAYGGTGLTTAAPFQEPKAIDALWRVGEDVPRRRVHTNKVVVAYGLNDGNYGADASDFAFGLRVYLLELVKRFHGADFYLLTPWTGAFSEIFEAEAARFDCFKVIETKDWDIQTRPHHPDPKDHQKIANELLTYLKEEN</sequence>
<evidence type="ECO:0000313" key="2">
    <source>
        <dbReference type="Proteomes" id="UP001519504"/>
    </source>
</evidence>
<comment type="caution">
    <text evidence="1">The sequence shown here is derived from an EMBL/GenBank/DDBJ whole genome shotgun (WGS) entry which is preliminary data.</text>
</comment>
<accession>A0ABS5QZ56</accession>
<protein>
    <submittedName>
        <fullName evidence="1">Lysophospholipase</fullName>
    </submittedName>
</protein>
<name>A0ABS5QZ56_9LACO</name>
<keyword evidence="2" id="KW-1185">Reference proteome</keyword>
<gene>
    <name evidence="1" type="ORF">G6R29_02390</name>
</gene>
<reference evidence="1 2" key="1">
    <citation type="submission" date="2020-02" db="EMBL/GenBank/DDBJ databases">
        <title>Fructobacillus sp. isolated from paper mulberry of Taiwan.</title>
        <authorList>
            <person name="Lin S.-T."/>
        </authorList>
    </citation>
    <scope>NUCLEOTIDE SEQUENCE [LARGE SCALE GENOMIC DNA]</scope>
    <source>
        <strain evidence="1 2">M2-14</strain>
    </source>
</reference>
<dbReference type="EMBL" id="JAAMFK010000002">
    <property type="protein sequence ID" value="MBS9338485.1"/>
    <property type="molecule type" value="Genomic_DNA"/>
</dbReference>
<organism evidence="1 2">
    <name type="scientific">Fructobacillus broussonetiae</name>
    <dbReference type="NCBI Taxonomy" id="2713173"/>
    <lineage>
        <taxon>Bacteria</taxon>
        <taxon>Bacillati</taxon>
        <taxon>Bacillota</taxon>
        <taxon>Bacilli</taxon>
        <taxon>Lactobacillales</taxon>
        <taxon>Lactobacillaceae</taxon>
        <taxon>Fructobacillus</taxon>
    </lineage>
</organism>
<dbReference type="Gene3D" id="3.40.50.1110">
    <property type="entry name" value="SGNH hydrolase"/>
    <property type="match status" value="1"/>
</dbReference>
<evidence type="ECO:0000313" key="1">
    <source>
        <dbReference type="EMBL" id="MBS9338485.1"/>
    </source>
</evidence>